<name>A0A918CXT1_9ACTN</name>
<comment type="caution">
    <text evidence="1">The sequence shown here is derived from an EMBL/GenBank/DDBJ whole genome shotgun (WGS) entry which is preliminary data.</text>
</comment>
<dbReference type="Proteomes" id="UP000653411">
    <property type="component" value="Unassembled WGS sequence"/>
</dbReference>
<evidence type="ECO:0000313" key="1">
    <source>
        <dbReference type="EMBL" id="GGN46746.1"/>
    </source>
</evidence>
<sequence>MTDAEAQITATARARAALQAVFENARHGAAGRERAITVLYELRDDPRALCAVIGLTAAALQSVRPVRR</sequence>
<dbReference type="AlphaFoldDB" id="A0A918CXT1"/>
<accession>A0A918CXT1</accession>
<dbReference type="EMBL" id="BMML01000057">
    <property type="protein sequence ID" value="GGN46746.1"/>
    <property type="molecule type" value="Genomic_DNA"/>
</dbReference>
<evidence type="ECO:0000313" key="2">
    <source>
        <dbReference type="Proteomes" id="UP000653411"/>
    </source>
</evidence>
<reference evidence="1" key="2">
    <citation type="submission" date="2020-09" db="EMBL/GenBank/DDBJ databases">
        <authorList>
            <person name="Sun Q."/>
            <person name="Zhou Y."/>
        </authorList>
    </citation>
    <scope>NUCLEOTIDE SEQUENCE</scope>
    <source>
        <strain evidence="1">CGMCC 4.7110</strain>
    </source>
</reference>
<proteinExistence type="predicted"/>
<reference evidence="1" key="1">
    <citation type="journal article" date="2014" name="Int. J. Syst. Evol. Microbiol.">
        <title>Complete genome sequence of Corynebacterium casei LMG S-19264T (=DSM 44701T), isolated from a smear-ripened cheese.</title>
        <authorList>
            <consortium name="US DOE Joint Genome Institute (JGI-PGF)"/>
            <person name="Walter F."/>
            <person name="Albersmeier A."/>
            <person name="Kalinowski J."/>
            <person name="Ruckert C."/>
        </authorList>
    </citation>
    <scope>NUCLEOTIDE SEQUENCE</scope>
    <source>
        <strain evidence="1">CGMCC 4.7110</strain>
    </source>
</reference>
<keyword evidence="2" id="KW-1185">Reference proteome</keyword>
<dbReference type="RefSeq" id="WP_189269656.1">
    <property type="nucleotide sequence ID" value="NZ_BMML01000057.1"/>
</dbReference>
<organism evidence="1 2">
    <name type="scientific">Streptomyces fuscichromogenes</name>
    <dbReference type="NCBI Taxonomy" id="1324013"/>
    <lineage>
        <taxon>Bacteria</taxon>
        <taxon>Bacillati</taxon>
        <taxon>Actinomycetota</taxon>
        <taxon>Actinomycetes</taxon>
        <taxon>Kitasatosporales</taxon>
        <taxon>Streptomycetaceae</taxon>
        <taxon>Streptomyces</taxon>
    </lineage>
</organism>
<protein>
    <submittedName>
        <fullName evidence="1">Uncharacterized protein</fullName>
    </submittedName>
</protein>
<gene>
    <name evidence="1" type="ORF">GCM10011578_099860</name>
</gene>